<proteinExistence type="predicted"/>
<keyword evidence="3" id="KW-1185">Reference proteome</keyword>
<dbReference type="AlphaFoldDB" id="A0AAV6UDH3"/>
<dbReference type="PANTHER" id="PTHR21521:SF0">
    <property type="entry name" value="AMUN, ISOFORM A"/>
    <property type="match status" value="1"/>
</dbReference>
<comment type="caution">
    <text evidence="2">The sequence shown here is derived from an EMBL/GenBank/DDBJ whole genome shotgun (WGS) entry which is preliminary data.</text>
</comment>
<sequence>MATISDTTLEFFSKATAEQWSYMFSKYKDALKAKAARRTKKGGPEELIRMDTWYQEELPKLIHSRKELYITHEELVQLTKWKLMREKFRPNLIDLVRINTEKAVLTHSKKAFKRLPNLGGAIAMLTCLKGVGPATASAILAAAFPDQAPFMADICMLSTPGVETMDYTVAEYLNYTLELKKKADYLNSLDPTQEWNPHKIELALWAHFVAGAVETTILADLPSSEGTTQEAKISNAKDTESNSREDSSATPEKPVAEKRPLSDEDDSVDTVDSFVSAGSSNDPSDFTASKNGNGHEPPTKKLRA</sequence>
<feature type="region of interest" description="Disordered" evidence="1">
    <location>
        <begin position="221"/>
        <end position="304"/>
    </location>
</feature>
<protein>
    <submittedName>
        <fullName evidence="2">Uncharacterized protein</fullName>
    </submittedName>
</protein>
<evidence type="ECO:0000256" key="1">
    <source>
        <dbReference type="SAM" id="MobiDB-lite"/>
    </source>
</evidence>
<feature type="compositionally biased region" description="Polar residues" evidence="1">
    <location>
        <begin position="277"/>
        <end position="292"/>
    </location>
</feature>
<dbReference type="EMBL" id="JAFNEN010000460">
    <property type="protein sequence ID" value="KAG8182532.1"/>
    <property type="molecule type" value="Genomic_DNA"/>
</dbReference>
<evidence type="ECO:0000313" key="3">
    <source>
        <dbReference type="Proteomes" id="UP000827092"/>
    </source>
</evidence>
<dbReference type="Proteomes" id="UP000827092">
    <property type="component" value="Unassembled WGS sequence"/>
</dbReference>
<name>A0AAV6UDH3_9ARAC</name>
<feature type="compositionally biased region" description="Basic and acidic residues" evidence="1">
    <location>
        <begin position="235"/>
        <end position="247"/>
    </location>
</feature>
<accession>A0AAV6UDH3</accession>
<evidence type="ECO:0000313" key="2">
    <source>
        <dbReference type="EMBL" id="KAG8182532.1"/>
    </source>
</evidence>
<gene>
    <name evidence="2" type="ORF">JTE90_002066</name>
</gene>
<reference evidence="2 3" key="1">
    <citation type="journal article" date="2022" name="Nat. Ecol. Evol.">
        <title>A masculinizing supergene underlies an exaggerated male reproductive morph in a spider.</title>
        <authorList>
            <person name="Hendrickx F."/>
            <person name="De Corte Z."/>
            <person name="Sonet G."/>
            <person name="Van Belleghem S.M."/>
            <person name="Kostlbacher S."/>
            <person name="Vangestel C."/>
        </authorList>
    </citation>
    <scope>NUCLEOTIDE SEQUENCE [LARGE SCALE GENOMIC DNA]</scope>
    <source>
        <strain evidence="2">W744_W776</strain>
    </source>
</reference>
<organism evidence="2 3">
    <name type="scientific">Oedothorax gibbosus</name>
    <dbReference type="NCBI Taxonomy" id="931172"/>
    <lineage>
        <taxon>Eukaryota</taxon>
        <taxon>Metazoa</taxon>
        <taxon>Ecdysozoa</taxon>
        <taxon>Arthropoda</taxon>
        <taxon>Chelicerata</taxon>
        <taxon>Arachnida</taxon>
        <taxon>Araneae</taxon>
        <taxon>Araneomorphae</taxon>
        <taxon>Entelegynae</taxon>
        <taxon>Araneoidea</taxon>
        <taxon>Linyphiidae</taxon>
        <taxon>Erigoninae</taxon>
        <taxon>Oedothorax</taxon>
    </lineage>
</organism>
<dbReference type="PANTHER" id="PTHR21521">
    <property type="entry name" value="AMUN, ISOFORM A"/>
    <property type="match status" value="1"/>
</dbReference>